<keyword evidence="1" id="KW-0732">Signal</keyword>
<accession>A0A9P8L5W3</accession>
<keyword evidence="3" id="KW-1185">Reference proteome</keyword>
<feature type="chain" id="PRO_5040312599" evidence="1">
    <location>
        <begin position="27"/>
        <end position="191"/>
    </location>
</feature>
<protein>
    <submittedName>
        <fullName evidence="2">Uncharacterized protein</fullName>
    </submittedName>
</protein>
<reference evidence="2" key="1">
    <citation type="submission" date="2021-03" db="EMBL/GenBank/DDBJ databases">
        <title>Comparative genomics and phylogenomic investigation of the class Geoglossomycetes provide insights into ecological specialization and systematics.</title>
        <authorList>
            <person name="Melie T."/>
            <person name="Pirro S."/>
            <person name="Miller A.N."/>
            <person name="Quandt A."/>
        </authorList>
    </citation>
    <scope>NUCLEOTIDE SEQUENCE</scope>
    <source>
        <strain evidence="2">GBOQ0MN5Z8</strain>
    </source>
</reference>
<dbReference type="PANTHER" id="PTHR39219">
    <property type="entry name" value="ER MEMBRANE PROTEIN COMPLEX SUBUNIT 10"/>
    <property type="match status" value="1"/>
</dbReference>
<organism evidence="2 3">
    <name type="scientific">Glutinoglossum americanum</name>
    <dbReference type="NCBI Taxonomy" id="1670608"/>
    <lineage>
        <taxon>Eukaryota</taxon>
        <taxon>Fungi</taxon>
        <taxon>Dikarya</taxon>
        <taxon>Ascomycota</taxon>
        <taxon>Pezizomycotina</taxon>
        <taxon>Geoglossomycetes</taxon>
        <taxon>Geoglossales</taxon>
        <taxon>Geoglossaceae</taxon>
        <taxon>Glutinoglossum</taxon>
    </lineage>
</organism>
<dbReference type="AlphaFoldDB" id="A0A9P8L5W3"/>
<dbReference type="Proteomes" id="UP000698800">
    <property type="component" value="Unassembled WGS sequence"/>
</dbReference>
<sequence>MRIHFLSPTFPLLLLSLLSSLPTIHTTPPPPSDPDEFEPSTLPNTLTLHLTALTPNPNTNPPTPYGTISYNPTTLQGRFTPSSPPLQTSSLPALAKLGLYDTDERRWRSAVVASKEALAEGGCVVLHLDAEGEEVRHVSFAEGGEKGGEEGACVRVLRTEEGPGVVLNSPVVVDENGKVPEPEVEKSFLQK</sequence>
<dbReference type="EMBL" id="JAGHQL010000028">
    <property type="protein sequence ID" value="KAH0543675.1"/>
    <property type="molecule type" value="Genomic_DNA"/>
</dbReference>
<comment type="caution">
    <text evidence="2">The sequence shown here is derived from an EMBL/GenBank/DDBJ whole genome shotgun (WGS) entry which is preliminary data.</text>
</comment>
<feature type="signal peptide" evidence="1">
    <location>
        <begin position="1"/>
        <end position="26"/>
    </location>
</feature>
<dbReference type="OrthoDB" id="1894652at2759"/>
<proteinExistence type="predicted"/>
<gene>
    <name evidence="2" type="ORF">FGG08_001990</name>
</gene>
<evidence type="ECO:0000256" key="1">
    <source>
        <dbReference type="SAM" id="SignalP"/>
    </source>
</evidence>
<evidence type="ECO:0000313" key="2">
    <source>
        <dbReference type="EMBL" id="KAH0543675.1"/>
    </source>
</evidence>
<dbReference type="PANTHER" id="PTHR39219:SF1">
    <property type="entry name" value="ER MEMBRANE PROTEIN COMPLEX SUBUNIT 10"/>
    <property type="match status" value="1"/>
</dbReference>
<name>A0A9P8L5W3_9PEZI</name>
<evidence type="ECO:0000313" key="3">
    <source>
        <dbReference type="Proteomes" id="UP000698800"/>
    </source>
</evidence>